<protein>
    <recommendedName>
        <fullName evidence="3">AP2/ERF domain-containing protein</fullName>
    </recommendedName>
</protein>
<dbReference type="EnsemblProtists" id="EOD35263">
    <property type="protein sequence ID" value="EOD35263"/>
    <property type="gene ID" value="EMIHUDRAFT_227571"/>
</dbReference>
<dbReference type="InterPro" id="IPR016177">
    <property type="entry name" value="DNA-bd_dom_sf"/>
</dbReference>
<dbReference type="InterPro" id="IPR036955">
    <property type="entry name" value="AP2/ERF_dom_sf"/>
</dbReference>
<evidence type="ECO:0000313" key="1">
    <source>
        <dbReference type="EnsemblProtists" id="EOD35263"/>
    </source>
</evidence>
<reference evidence="2" key="1">
    <citation type="journal article" date="2013" name="Nature">
        <title>Pan genome of the phytoplankton Emiliania underpins its global distribution.</title>
        <authorList>
            <person name="Read B.A."/>
            <person name="Kegel J."/>
            <person name="Klute M.J."/>
            <person name="Kuo A."/>
            <person name="Lefebvre S.C."/>
            <person name="Maumus F."/>
            <person name="Mayer C."/>
            <person name="Miller J."/>
            <person name="Monier A."/>
            <person name="Salamov A."/>
            <person name="Young J."/>
            <person name="Aguilar M."/>
            <person name="Claverie J.M."/>
            <person name="Frickenhaus S."/>
            <person name="Gonzalez K."/>
            <person name="Herman E.K."/>
            <person name="Lin Y.C."/>
            <person name="Napier J."/>
            <person name="Ogata H."/>
            <person name="Sarno A.F."/>
            <person name="Shmutz J."/>
            <person name="Schroeder D."/>
            <person name="de Vargas C."/>
            <person name="Verret F."/>
            <person name="von Dassow P."/>
            <person name="Valentin K."/>
            <person name="Van de Peer Y."/>
            <person name="Wheeler G."/>
            <person name="Dacks J.B."/>
            <person name="Delwiche C.F."/>
            <person name="Dyhrman S.T."/>
            <person name="Glockner G."/>
            <person name="John U."/>
            <person name="Richards T."/>
            <person name="Worden A.Z."/>
            <person name="Zhang X."/>
            <person name="Grigoriev I.V."/>
            <person name="Allen A.E."/>
            <person name="Bidle K."/>
            <person name="Borodovsky M."/>
            <person name="Bowler C."/>
            <person name="Brownlee C."/>
            <person name="Cock J.M."/>
            <person name="Elias M."/>
            <person name="Gladyshev V.N."/>
            <person name="Groth M."/>
            <person name="Guda C."/>
            <person name="Hadaegh A."/>
            <person name="Iglesias-Rodriguez M.D."/>
            <person name="Jenkins J."/>
            <person name="Jones B.M."/>
            <person name="Lawson T."/>
            <person name="Leese F."/>
            <person name="Lindquist E."/>
            <person name="Lobanov A."/>
            <person name="Lomsadze A."/>
            <person name="Malik S.B."/>
            <person name="Marsh M.E."/>
            <person name="Mackinder L."/>
            <person name="Mock T."/>
            <person name="Mueller-Roeber B."/>
            <person name="Pagarete A."/>
            <person name="Parker M."/>
            <person name="Probert I."/>
            <person name="Quesneville H."/>
            <person name="Raines C."/>
            <person name="Rensing S.A."/>
            <person name="Riano-Pachon D.M."/>
            <person name="Richier S."/>
            <person name="Rokitta S."/>
            <person name="Shiraiwa Y."/>
            <person name="Soanes D.M."/>
            <person name="van der Giezen M."/>
            <person name="Wahlund T.M."/>
            <person name="Williams B."/>
            <person name="Wilson W."/>
            <person name="Wolfe G."/>
            <person name="Wurch L.L."/>
        </authorList>
    </citation>
    <scope>NUCLEOTIDE SEQUENCE</scope>
</reference>
<name>A0A0D3KHM8_EMIH1</name>
<dbReference type="RefSeq" id="XP_005787692.1">
    <property type="nucleotide sequence ID" value="XM_005787635.1"/>
</dbReference>
<keyword evidence="2" id="KW-1185">Reference proteome</keyword>
<organism evidence="1 2">
    <name type="scientific">Emiliania huxleyi (strain CCMP1516)</name>
    <dbReference type="NCBI Taxonomy" id="280463"/>
    <lineage>
        <taxon>Eukaryota</taxon>
        <taxon>Haptista</taxon>
        <taxon>Haptophyta</taxon>
        <taxon>Prymnesiophyceae</taxon>
        <taxon>Isochrysidales</taxon>
        <taxon>Noelaerhabdaceae</taxon>
        <taxon>Emiliania</taxon>
    </lineage>
</organism>
<proteinExistence type="predicted"/>
<dbReference type="Proteomes" id="UP000013827">
    <property type="component" value="Unassembled WGS sequence"/>
</dbReference>
<dbReference type="KEGG" id="ehx:EMIHUDRAFT_227571"/>
<accession>A0A0D3KHM8</accession>
<dbReference type="AlphaFoldDB" id="A0A0D3KHM8"/>
<evidence type="ECO:0000313" key="2">
    <source>
        <dbReference type="Proteomes" id="UP000013827"/>
    </source>
</evidence>
<dbReference type="Gene3D" id="3.30.730.10">
    <property type="entry name" value="AP2/ERF domain"/>
    <property type="match status" value="1"/>
</dbReference>
<dbReference type="GO" id="GO:0003677">
    <property type="term" value="F:DNA binding"/>
    <property type="evidence" value="ECO:0007669"/>
    <property type="project" value="InterPro"/>
</dbReference>
<sequence length="178" mass="18689">MSVAGTSLLWVNQHTAQEAAPLELACTGCKAAHRTIHTCRPALNPDEIVTAIVCDGCDGDFELPPGVPVPDGEWYCAACCVGEREGAPKPVQAVAEGLQLHLSSSSRTGYTGVSIHRASRRFHAFRREGCKSVYIGTYCTAVEAAVAYARAAEQAGAGFAEPAELPSSSVDSPRAAEQ</sequence>
<dbReference type="PaxDb" id="2903-EOD35263"/>
<dbReference type="HOGENOM" id="CLU_1514482_0_0_1"/>
<dbReference type="GO" id="GO:0003700">
    <property type="term" value="F:DNA-binding transcription factor activity"/>
    <property type="evidence" value="ECO:0007669"/>
    <property type="project" value="InterPro"/>
</dbReference>
<dbReference type="SUPFAM" id="SSF54171">
    <property type="entry name" value="DNA-binding domain"/>
    <property type="match status" value="1"/>
</dbReference>
<dbReference type="GeneID" id="17280531"/>
<evidence type="ECO:0008006" key="3">
    <source>
        <dbReference type="Google" id="ProtNLM"/>
    </source>
</evidence>
<reference evidence="1" key="2">
    <citation type="submission" date="2024-10" db="UniProtKB">
        <authorList>
            <consortium name="EnsemblProtists"/>
        </authorList>
    </citation>
    <scope>IDENTIFICATION</scope>
</reference>